<dbReference type="RefSeq" id="XP_023394368.1">
    <property type="nucleotide sequence ID" value="XM_023538600.1"/>
</dbReference>
<evidence type="ECO:0000256" key="5">
    <source>
        <dbReference type="ARBA" id="ARBA00022832"/>
    </source>
</evidence>
<keyword evidence="4" id="KW-0547">Nucleotide-binding</keyword>
<comment type="subcellular location">
    <subcellularLocation>
        <location evidence="1">Cytoplasm</location>
    </subcellularLocation>
</comment>
<dbReference type="PANTHER" id="PTHR43272">
    <property type="entry name" value="LONG-CHAIN-FATTY-ACID--COA LIGASE"/>
    <property type="match status" value="1"/>
</dbReference>
<keyword evidence="21" id="KW-1185">Reference proteome</keyword>
<sequence>MPLNSGLWTAHADGEVLLRLSRHGPGHETPVTIPELFRESVSRFGTYPALVSKSTENWEILNFNQYYEACRKAARALIKIPQSSIETLKAIIQYKLPMNVHNKDNLYSWDDFMELGNSIPNSQLDQIIAGQKANQCAVLMYTSGTTGNPKGVMLSHDNVSAGSADSDIRSSIETLKAIIQYKLPMNVHNKDNLYSWDDFMELGNSIPNSQLDQIIAGQKANQCAVLMYTSGTTGNPKGVMLSHDNGTLVDTLQEVKPTIFLGVPRIWEKMQERIKENGTRDSQLKKKVFSWARAVGLKINKKKMLGIYETPVTYQLAKALVFSKVRSALGLERCRFLMSGAGFLGPDTSEFFLSLDIPVGEMYGLSESSGPHTAHSWENYRILRKAFDGEVIERLFGSSELLKLSGCPCRHLSPLILGKAEVSSYRSRTHPKPGFIPEIIITASGENVSPGPIENMIKKKIPILSHAMLVGDKAKFLSILLTLKCETDSITGEPLDKLNSEAIKFCQSVGSQATTVTEIVVQHDLRVYAAIQRGIDAANQEANSGTHRVQKWVILEKDFSIWGGELGPTTKMKRYFITQKYKKQIENFYQ</sequence>
<feature type="domain" description="AMP-dependent synthetase/ligase" evidence="20">
    <location>
        <begin position="127"/>
        <end position="165"/>
    </location>
</feature>
<dbReference type="AlphaFoldDB" id="A0A6P6D407"/>
<evidence type="ECO:0000256" key="1">
    <source>
        <dbReference type="ARBA" id="ARBA00004496"/>
    </source>
</evidence>
<evidence type="ECO:0000256" key="17">
    <source>
        <dbReference type="ARBA" id="ARBA00043192"/>
    </source>
</evidence>
<evidence type="ECO:0000313" key="22">
    <source>
        <dbReference type="RefSeq" id="XP_023394368.1"/>
    </source>
</evidence>
<proteinExistence type="inferred from homology"/>
<evidence type="ECO:0000256" key="6">
    <source>
        <dbReference type="ARBA" id="ARBA00022840"/>
    </source>
</evidence>
<evidence type="ECO:0000256" key="2">
    <source>
        <dbReference type="ARBA" id="ARBA00022490"/>
    </source>
</evidence>
<comment type="catalytic activity">
    <reaction evidence="8">
        <text>a long-chain fatty acid + ATP + CoA = a long-chain fatty acyl-CoA + AMP + diphosphate</text>
        <dbReference type="Rhea" id="RHEA:15421"/>
        <dbReference type="ChEBI" id="CHEBI:30616"/>
        <dbReference type="ChEBI" id="CHEBI:33019"/>
        <dbReference type="ChEBI" id="CHEBI:57287"/>
        <dbReference type="ChEBI" id="CHEBI:57560"/>
        <dbReference type="ChEBI" id="CHEBI:83139"/>
        <dbReference type="ChEBI" id="CHEBI:456215"/>
        <dbReference type="EC" id="6.2.1.3"/>
    </reaction>
    <physiologicalReaction direction="left-to-right" evidence="8">
        <dbReference type="Rhea" id="RHEA:15422"/>
    </physiologicalReaction>
</comment>
<dbReference type="GO" id="GO:0005524">
    <property type="term" value="F:ATP binding"/>
    <property type="evidence" value="ECO:0007669"/>
    <property type="project" value="UniProtKB-KW"/>
</dbReference>
<evidence type="ECO:0000256" key="4">
    <source>
        <dbReference type="ARBA" id="ARBA00022741"/>
    </source>
</evidence>
<dbReference type="EC" id="6.2.1.15" evidence="10"/>
<evidence type="ECO:0000313" key="21">
    <source>
        <dbReference type="Proteomes" id="UP000515202"/>
    </source>
</evidence>
<evidence type="ECO:0000256" key="16">
    <source>
        <dbReference type="ARBA" id="ARBA00042118"/>
    </source>
</evidence>
<feature type="domain" description="AMP-dependent synthetase/ligase" evidence="20">
    <location>
        <begin position="246"/>
        <end position="374"/>
    </location>
</feature>
<evidence type="ECO:0000256" key="7">
    <source>
        <dbReference type="ARBA" id="ARBA00023098"/>
    </source>
</evidence>
<organism evidence="21 22">
    <name type="scientific">Pteropus vampyrus</name>
    <name type="common">Large flying fox</name>
    <dbReference type="NCBI Taxonomy" id="132908"/>
    <lineage>
        <taxon>Eukaryota</taxon>
        <taxon>Metazoa</taxon>
        <taxon>Chordata</taxon>
        <taxon>Craniata</taxon>
        <taxon>Vertebrata</taxon>
        <taxon>Euteleostomi</taxon>
        <taxon>Mammalia</taxon>
        <taxon>Eutheria</taxon>
        <taxon>Laurasiatheria</taxon>
        <taxon>Chiroptera</taxon>
        <taxon>Yinpterochiroptera</taxon>
        <taxon>Pteropodoidea</taxon>
        <taxon>Pteropodidae</taxon>
        <taxon>Pteropodinae</taxon>
        <taxon>Pteropus</taxon>
    </lineage>
</organism>
<dbReference type="GO" id="GO:0005783">
    <property type="term" value="C:endoplasmic reticulum"/>
    <property type="evidence" value="ECO:0007669"/>
    <property type="project" value="TreeGrafter"/>
</dbReference>
<dbReference type="Gene3D" id="3.40.50.980">
    <property type="match status" value="2"/>
</dbReference>
<comment type="catalytic activity">
    <reaction evidence="12">
        <text>(9Z,12Z)-octadecadienoate + ATP + CoA = (9Z,12Z)-octadecadienoyl-CoA + AMP + diphosphate</text>
        <dbReference type="Rhea" id="RHEA:33651"/>
        <dbReference type="ChEBI" id="CHEBI:30245"/>
        <dbReference type="ChEBI" id="CHEBI:30616"/>
        <dbReference type="ChEBI" id="CHEBI:33019"/>
        <dbReference type="ChEBI" id="CHEBI:57287"/>
        <dbReference type="ChEBI" id="CHEBI:57383"/>
        <dbReference type="ChEBI" id="CHEBI:456215"/>
    </reaction>
    <physiologicalReaction direction="left-to-right" evidence="12">
        <dbReference type="Rhea" id="RHEA:33652"/>
    </physiologicalReaction>
</comment>
<feature type="domain" description="AMP-dependent synthetase/ligase" evidence="20">
    <location>
        <begin position="215"/>
        <end position="245"/>
    </location>
</feature>
<evidence type="ECO:0000256" key="11">
    <source>
        <dbReference type="ARBA" id="ARBA00026121"/>
    </source>
</evidence>
<dbReference type="InterPro" id="IPR000873">
    <property type="entry name" value="AMP-dep_synth/lig_dom"/>
</dbReference>
<dbReference type="KEGG" id="pvp:105301103"/>
<name>A0A6P6D407_PTEVA</name>
<dbReference type="Pfam" id="PF23562">
    <property type="entry name" value="AMP-binding_C_3"/>
    <property type="match status" value="1"/>
</dbReference>
<evidence type="ECO:0000256" key="8">
    <source>
        <dbReference type="ARBA" id="ARBA00024484"/>
    </source>
</evidence>
<dbReference type="GO" id="GO:0016020">
    <property type="term" value="C:membrane"/>
    <property type="evidence" value="ECO:0007669"/>
    <property type="project" value="TreeGrafter"/>
</dbReference>
<evidence type="ECO:0000256" key="15">
    <source>
        <dbReference type="ARBA" id="ARBA00040479"/>
    </source>
</evidence>
<dbReference type="OrthoDB" id="3633556at2759"/>
<evidence type="ECO:0000256" key="13">
    <source>
        <dbReference type="ARBA" id="ARBA00036043"/>
    </source>
</evidence>
<evidence type="ECO:0000259" key="20">
    <source>
        <dbReference type="Pfam" id="PF00501"/>
    </source>
</evidence>
<dbReference type="EC" id="6.2.1.3" evidence="11"/>
<evidence type="ECO:0000256" key="12">
    <source>
        <dbReference type="ARBA" id="ARBA00035848"/>
    </source>
</evidence>
<dbReference type="SUPFAM" id="SSF56801">
    <property type="entry name" value="Acetyl-CoA synthetase-like"/>
    <property type="match status" value="2"/>
</dbReference>
<keyword evidence="6" id="KW-0067">ATP-binding</keyword>
<keyword evidence="7" id="KW-0443">Lipid metabolism</keyword>
<reference evidence="22" key="1">
    <citation type="submission" date="2025-08" db="UniProtKB">
        <authorList>
            <consortium name="RefSeq"/>
        </authorList>
    </citation>
    <scope>IDENTIFICATION</scope>
    <source>
        <tissue evidence="22">Kidney</tissue>
    </source>
</reference>
<comment type="catalytic activity">
    <reaction evidence="13">
        <text>(9Z)-octadecenoate + ATP + CoA = (9Z)-octadecenoyl-CoA + AMP + diphosphate</text>
        <dbReference type="Rhea" id="RHEA:33607"/>
        <dbReference type="ChEBI" id="CHEBI:30616"/>
        <dbReference type="ChEBI" id="CHEBI:30823"/>
        <dbReference type="ChEBI" id="CHEBI:33019"/>
        <dbReference type="ChEBI" id="CHEBI:57287"/>
        <dbReference type="ChEBI" id="CHEBI:57387"/>
        <dbReference type="ChEBI" id="CHEBI:456215"/>
    </reaction>
    <physiologicalReaction direction="left-to-right" evidence="13">
        <dbReference type="Rhea" id="RHEA:33608"/>
    </physiologicalReaction>
</comment>
<comment type="catalytic activity">
    <reaction evidence="18">
        <text>tetracosanoate + ATP + CoA = tetracosanoyl-CoA + AMP + diphosphate</text>
        <dbReference type="Rhea" id="RHEA:33639"/>
        <dbReference type="ChEBI" id="CHEBI:30616"/>
        <dbReference type="ChEBI" id="CHEBI:31014"/>
        <dbReference type="ChEBI" id="CHEBI:33019"/>
        <dbReference type="ChEBI" id="CHEBI:57287"/>
        <dbReference type="ChEBI" id="CHEBI:65052"/>
        <dbReference type="ChEBI" id="CHEBI:456215"/>
    </reaction>
    <physiologicalReaction direction="left-to-right" evidence="18">
        <dbReference type="Rhea" id="RHEA:33640"/>
    </physiologicalReaction>
</comment>
<accession>A0A6P6D407</accession>
<protein>
    <recommendedName>
        <fullName evidence="15">Long-chain-fatty-acid--CoA ligase ACSBG2</fullName>
        <ecNumber evidence="10">6.2.1.15</ecNumber>
        <ecNumber evidence="11">6.2.1.3</ecNumber>
    </recommendedName>
    <alternativeName>
        <fullName evidence="17">Acyl-CoA synthetase bubblegum family member 2</fullName>
    </alternativeName>
    <alternativeName>
        <fullName evidence="16">Arachidonate--CoA ligase ACSBG2</fullName>
    </alternativeName>
</protein>
<comment type="catalytic activity">
    <reaction evidence="9">
        <text>(5Z,8Z,11Z,14Z)-eicosatetraenoate + ATP + CoA = (5Z,8Z,11Z,14Z)-eicosatetraenoyl-CoA + AMP + diphosphate</text>
        <dbReference type="Rhea" id="RHEA:19713"/>
        <dbReference type="ChEBI" id="CHEBI:30616"/>
        <dbReference type="ChEBI" id="CHEBI:32395"/>
        <dbReference type="ChEBI" id="CHEBI:33019"/>
        <dbReference type="ChEBI" id="CHEBI:57287"/>
        <dbReference type="ChEBI" id="CHEBI:57368"/>
        <dbReference type="ChEBI" id="CHEBI:456215"/>
        <dbReference type="EC" id="6.2.1.15"/>
    </reaction>
    <physiologicalReaction direction="left-to-right" evidence="9">
        <dbReference type="Rhea" id="RHEA:19714"/>
    </physiologicalReaction>
</comment>
<dbReference type="GeneID" id="105301103"/>
<dbReference type="GO" id="GO:0047676">
    <property type="term" value="F:arachidonate-CoA ligase activity"/>
    <property type="evidence" value="ECO:0007669"/>
    <property type="project" value="UniProtKB-EC"/>
</dbReference>
<evidence type="ECO:0000256" key="18">
    <source>
        <dbReference type="ARBA" id="ARBA00048666"/>
    </source>
</evidence>
<evidence type="ECO:0000256" key="14">
    <source>
        <dbReference type="ARBA" id="ARBA00038034"/>
    </source>
</evidence>
<dbReference type="Pfam" id="PF00501">
    <property type="entry name" value="AMP-binding"/>
    <property type="match status" value="3"/>
</dbReference>
<dbReference type="CTD" id="81616"/>
<evidence type="ECO:0000256" key="19">
    <source>
        <dbReference type="ARBA" id="ARBA00049139"/>
    </source>
</evidence>
<keyword evidence="3 22" id="KW-0436">Ligase</keyword>
<dbReference type="InterPro" id="IPR042099">
    <property type="entry name" value="ANL_N_sf"/>
</dbReference>
<dbReference type="InterPro" id="IPR020845">
    <property type="entry name" value="AMP-binding_CS"/>
</dbReference>
<dbReference type="Proteomes" id="UP000515202">
    <property type="component" value="Unplaced"/>
</dbReference>
<evidence type="ECO:0000256" key="3">
    <source>
        <dbReference type="ARBA" id="ARBA00022598"/>
    </source>
</evidence>
<keyword evidence="5" id="KW-0276">Fatty acid metabolism</keyword>
<dbReference type="PROSITE" id="PS00455">
    <property type="entry name" value="AMP_BINDING"/>
    <property type="match status" value="2"/>
</dbReference>
<evidence type="ECO:0000256" key="9">
    <source>
        <dbReference type="ARBA" id="ARBA00024548"/>
    </source>
</evidence>
<comment type="similarity">
    <text evidence="14">Belongs to the ATP-dependent AMP-binding enzyme family. Bubblegum subfamily.</text>
</comment>
<dbReference type="Gene3D" id="3.40.50.12780">
    <property type="entry name" value="N-terminal domain of ligase-like"/>
    <property type="match status" value="1"/>
</dbReference>
<evidence type="ECO:0000256" key="10">
    <source>
        <dbReference type="ARBA" id="ARBA00026113"/>
    </source>
</evidence>
<keyword evidence="2" id="KW-0963">Cytoplasm</keyword>
<dbReference type="PANTHER" id="PTHR43272:SF101">
    <property type="entry name" value="ACYL-COA SYNTHETASE BUBBLEGUM FAMILY MEMBER 2-RELATED"/>
    <property type="match status" value="1"/>
</dbReference>
<comment type="catalytic activity">
    <reaction evidence="19">
        <text>hexadecanoate + ATP + CoA = hexadecanoyl-CoA + AMP + diphosphate</text>
        <dbReference type="Rhea" id="RHEA:30751"/>
        <dbReference type="ChEBI" id="CHEBI:7896"/>
        <dbReference type="ChEBI" id="CHEBI:30616"/>
        <dbReference type="ChEBI" id="CHEBI:33019"/>
        <dbReference type="ChEBI" id="CHEBI:57287"/>
        <dbReference type="ChEBI" id="CHEBI:57379"/>
        <dbReference type="ChEBI" id="CHEBI:456215"/>
    </reaction>
    <physiologicalReaction direction="left-to-right" evidence="19">
        <dbReference type="Rhea" id="RHEA:30752"/>
    </physiologicalReaction>
</comment>
<gene>
    <name evidence="22" type="primary">ACSBG2</name>
</gene>